<gene>
    <name evidence="1" type="ORF">GV789_25240</name>
</gene>
<dbReference type="RefSeq" id="WP_163822961.1">
    <property type="nucleotide sequence ID" value="NZ_JAAGUY010000003.1"/>
</dbReference>
<accession>A0A6P1DB48</accession>
<reference evidence="1 2" key="1">
    <citation type="submission" date="2020-01" db="EMBL/GenBank/DDBJ databases">
        <title>Genetics and antimicrobial susceptibilities of Nocardia species isolated from the soil; a comparison with species isolated from humans.</title>
        <authorList>
            <person name="Carrasco G."/>
            <person name="Monzon S."/>
            <person name="Sansegundo M."/>
            <person name="Garcia E."/>
            <person name="Garrido N."/>
            <person name="Medina M.J."/>
            <person name="Villalon P."/>
            <person name="Ramirez-Arocha A.C."/>
            <person name="Jimenez P."/>
            <person name="Cuesta I."/>
            <person name="Valdezate S."/>
        </authorList>
    </citation>
    <scope>NUCLEOTIDE SEQUENCE [LARGE SCALE GENOMIC DNA]</scope>
    <source>
        <strain evidence="1 2">CNM20110639</strain>
    </source>
</reference>
<protein>
    <submittedName>
        <fullName evidence="1">Uncharacterized protein</fullName>
    </submittedName>
</protein>
<organism evidence="1 2">
    <name type="scientific">Nocardia cyriacigeorgica</name>
    <dbReference type="NCBI Taxonomy" id="135487"/>
    <lineage>
        <taxon>Bacteria</taxon>
        <taxon>Bacillati</taxon>
        <taxon>Actinomycetota</taxon>
        <taxon>Actinomycetes</taxon>
        <taxon>Mycobacteriales</taxon>
        <taxon>Nocardiaceae</taxon>
        <taxon>Nocardia</taxon>
    </lineage>
</organism>
<comment type="caution">
    <text evidence="1">The sequence shown here is derived from an EMBL/GenBank/DDBJ whole genome shotgun (WGS) entry which is preliminary data.</text>
</comment>
<proteinExistence type="predicted"/>
<name>A0A6P1DB48_9NOCA</name>
<sequence length="70" mass="7052">MLFDAAESDRISGDGRGPVFAVTGRAPGSGVALSGAEVAMSVIDLDARSGSWRATVRDLRAPAGSHPVVG</sequence>
<evidence type="ECO:0000313" key="2">
    <source>
        <dbReference type="Proteomes" id="UP000468928"/>
    </source>
</evidence>
<evidence type="ECO:0000313" key="1">
    <source>
        <dbReference type="EMBL" id="NEW47717.1"/>
    </source>
</evidence>
<dbReference type="Proteomes" id="UP000468928">
    <property type="component" value="Unassembled WGS sequence"/>
</dbReference>
<dbReference type="EMBL" id="JAAGUZ010000098">
    <property type="protein sequence ID" value="NEW47717.1"/>
    <property type="molecule type" value="Genomic_DNA"/>
</dbReference>
<dbReference type="AlphaFoldDB" id="A0A6P1DB48"/>